<comment type="caution">
    <text evidence="3">The sequence shown here is derived from an EMBL/GenBank/DDBJ whole genome shotgun (WGS) entry which is preliminary data.</text>
</comment>
<protein>
    <recommendedName>
        <fullName evidence="2">WH2 domain-containing protein</fullName>
    </recommendedName>
</protein>
<feature type="compositionally biased region" description="Low complexity" evidence="1">
    <location>
        <begin position="36"/>
        <end position="56"/>
    </location>
</feature>
<feature type="compositionally biased region" description="Low complexity" evidence="1">
    <location>
        <begin position="91"/>
        <end position="108"/>
    </location>
</feature>
<dbReference type="Pfam" id="PF02205">
    <property type="entry name" value="WH2"/>
    <property type="match status" value="1"/>
</dbReference>
<dbReference type="PROSITE" id="PS51082">
    <property type="entry name" value="WH2"/>
    <property type="match status" value="1"/>
</dbReference>
<feature type="compositionally biased region" description="Pro residues" evidence="1">
    <location>
        <begin position="253"/>
        <end position="267"/>
    </location>
</feature>
<proteinExistence type="predicted"/>
<feature type="compositionally biased region" description="Low complexity" evidence="1">
    <location>
        <begin position="195"/>
        <end position="205"/>
    </location>
</feature>
<dbReference type="InterPro" id="IPR003124">
    <property type="entry name" value="WH2_dom"/>
</dbReference>
<evidence type="ECO:0000313" key="3">
    <source>
        <dbReference type="EMBL" id="OMJ24976.1"/>
    </source>
</evidence>
<feature type="region of interest" description="Disordered" evidence="1">
    <location>
        <begin position="1"/>
        <end position="271"/>
    </location>
</feature>
<dbReference type="OrthoDB" id="2430277at2759"/>
<organism evidence="3 4">
    <name type="scientific">Smittium culicis</name>
    <dbReference type="NCBI Taxonomy" id="133412"/>
    <lineage>
        <taxon>Eukaryota</taxon>
        <taxon>Fungi</taxon>
        <taxon>Fungi incertae sedis</taxon>
        <taxon>Zoopagomycota</taxon>
        <taxon>Kickxellomycotina</taxon>
        <taxon>Harpellomycetes</taxon>
        <taxon>Harpellales</taxon>
        <taxon>Legeriomycetaceae</taxon>
        <taxon>Smittium</taxon>
    </lineage>
</organism>
<feature type="compositionally biased region" description="Polar residues" evidence="1">
    <location>
        <begin position="230"/>
        <end position="245"/>
    </location>
</feature>
<evidence type="ECO:0000256" key="1">
    <source>
        <dbReference type="SAM" id="MobiDB-lite"/>
    </source>
</evidence>
<dbReference type="STRING" id="133412.A0A1R1YE46"/>
<dbReference type="EMBL" id="LSSN01000245">
    <property type="protein sequence ID" value="OMJ24976.1"/>
    <property type="molecule type" value="Genomic_DNA"/>
</dbReference>
<dbReference type="Proteomes" id="UP000187283">
    <property type="component" value="Unassembled WGS sequence"/>
</dbReference>
<accession>A0A1R1YE46</accession>
<reference evidence="3 4" key="1">
    <citation type="submission" date="2017-01" db="EMBL/GenBank/DDBJ databases">
        <authorList>
            <person name="Mah S.A."/>
            <person name="Swanson W.J."/>
            <person name="Moy G.W."/>
            <person name="Vacquier V.D."/>
        </authorList>
    </citation>
    <scope>NUCLEOTIDE SEQUENCE [LARGE SCALE GENOMIC DNA]</scope>
    <source>
        <strain evidence="3 4">GSMNP</strain>
    </source>
</reference>
<feature type="compositionally biased region" description="Low complexity" evidence="1">
    <location>
        <begin position="170"/>
        <end position="182"/>
    </location>
</feature>
<dbReference type="AlphaFoldDB" id="A0A1R1YE46"/>
<dbReference type="SMART" id="SM00246">
    <property type="entry name" value="WH2"/>
    <property type="match status" value="1"/>
</dbReference>
<keyword evidence="4" id="KW-1185">Reference proteome</keyword>
<name>A0A1R1YE46_9FUNG</name>
<evidence type="ECO:0000259" key="2">
    <source>
        <dbReference type="PROSITE" id="PS51082"/>
    </source>
</evidence>
<feature type="domain" description="WH2" evidence="2">
    <location>
        <begin position="3"/>
        <end position="20"/>
    </location>
</feature>
<sequence>MADRNALLSQIKGGKKLKSTTTIDKSKPVAGKILDSPTASTAHKSSSSSNSGSASTKPNPPAIPGGFGNLFSGGIPKLKSRQGGVSTGRGSSSENQIESSSINNQKSSDVTSNSLNNKELQFGNSANRNGISANAPKNSFGSNNFENNTKSSIGFNQHNFRNEPLSHATSSASLKSPSPASVLKKKPPPPPPSKSKPSIASPSSPNHFATLPKNFSNSSNLRQSQNSSFGSSNHVRTLSSQFSETLNLNKSSTPPPPNSLPKLPPLPSTQDSSLFESKWKFHAIEMLPKISMKDKNTIGSHVYPSGKTSGTSIPFYF</sequence>
<evidence type="ECO:0000313" key="4">
    <source>
        <dbReference type="Proteomes" id="UP000187283"/>
    </source>
</evidence>
<feature type="compositionally biased region" description="Low complexity" evidence="1">
    <location>
        <begin position="214"/>
        <end position="229"/>
    </location>
</feature>
<gene>
    <name evidence="3" type="ORF">AYI70_g1215</name>
</gene>
<dbReference type="GO" id="GO:0003779">
    <property type="term" value="F:actin binding"/>
    <property type="evidence" value="ECO:0007669"/>
    <property type="project" value="InterPro"/>
</dbReference>
<feature type="compositionally biased region" description="Polar residues" evidence="1">
    <location>
        <begin position="109"/>
        <end position="159"/>
    </location>
</feature>